<evidence type="ECO:0000313" key="3">
    <source>
        <dbReference type="Proteomes" id="UP001148838"/>
    </source>
</evidence>
<proteinExistence type="predicted"/>
<sequence>MKTFFHLMDNTELKAGDKLGKVTPIYDELGKNLQQFRIFHNKLSIDESMVPYYGHHSCKMFIKCKPIQFGVKIWMLCSSSGYPYAMEIHSGKKDSENQGPLGTCVVTGLLSVVRDPIQVEIYFDNFFTSYNLLKELKDMKIKATGTVREERTGHCSLTPSQTSERGTFDYRCDGDVYICRWNDNAVVTLASNHQTHLPTGTAKRYSRQNKKKIDIPEPRIVRNYNYGMGGVDILDRLLSSYRPQLRSKKWWWNLFANAVNTAVVGAWQLHRELHGKTSK</sequence>
<evidence type="ECO:0000313" key="2">
    <source>
        <dbReference type="EMBL" id="KAJ4446621.1"/>
    </source>
</evidence>
<evidence type="ECO:0000259" key="1">
    <source>
        <dbReference type="Pfam" id="PF13843"/>
    </source>
</evidence>
<keyword evidence="3" id="KW-1185">Reference proteome</keyword>
<organism evidence="2 3">
    <name type="scientific">Periplaneta americana</name>
    <name type="common">American cockroach</name>
    <name type="synonym">Blatta americana</name>
    <dbReference type="NCBI Taxonomy" id="6978"/>
    <lineage>
        <taxon>Eukaryota</taxon>
        <taxon>Metazoa</taxon>
        <taxon>Ecdysozoa</taxon>
        <taxon>Arthropoda</taxon>
        <taxon>Hexapoda</taxon>
        <taxon>Insecta</taxon>
        <taxon>Pterygota</taxon>
        <taxon>Neoptera</taxon>
        <taxon>Polyneoptera</taxon>
        <taxon>Dictyoptera</taxon>
        <taxon>Blattodea</taxon>
        <taxon>Blattoidea</taxon>
        <taxon>Blattidae</taxon>
        <taxon>Blattinae</taxon>
        <taxon>Periplaneta</taxon>
    </lineage>
</organism>
<dbReference type="InterPro" id="IPR052638">
    <property type="entry name" value="PiggyBac_TE-derived"/>
</dbReference>
<dbReference type="EMBL" id="JAJSOF020000009">
    <property type="protein sequence ID" value="KAJ4446621.1"/>
    <property type="molecule type" value="Genomic_DNA"/>
</dbReference>
<dbReference type="PANTHER" id="PTHR47055">
    <property type="entry name" value="DDE_TNP_1_7 DOMAIN-CONTAINING PROTEIN"/>
    <property type="match status" value="1"/>
</dbReference>
<name>A0ABQ8TJ32_PERAM</name>
<dbReference type="Pfam" id="PF13843">
    <property type="entry name" value="DDE_Tnp_1_7"/>
    <property type="match status" value="1"/>
</dbReference>
<comment type="caution">
    <text evidence="2">The sequence shown here is derived from an EMBL/GenBank/DDBJ whole genome shotgun (WGS) entry which is preliminary data.</text>
</comment>
<dbReference type="PANTHER" id="PTHR47055:SF3">
    <property type="entry name" value="PHORBOL-ESTER_DAG-TYPE DOMAIN-CONTAINING PROTEIN"/>
    <property type="match status" value="1"/>
</dbReference>
<dbReference type="InterPro" id="IPR029526">
    <property type="entry name" value="PGBD"/>
</dbReference>
<feature type="domain" description="PiggyBac transposable element-derived protein" evidence="1">
    <location>
        <begin position="5"/>
        <end position="267"/>
    </location>
</feature>
<accession>A0ABQ8TJ32</accession>
<protein>
    <recommendedName>
        <fullName evidence="1">PiggyBac transposable element-derived protein domain-containing protein</fullName>
    </recommendedName>
</protein>
<reference evidence="2 3" key="1">
    <citation type="journal article" date="2022" name="Allergy">
        <title>Genome assembly and annotation of Periplaneta americana reveal a comprehensive cockroach allergen profile.</title>
        <authorList>
            <person name="Wang L."/>
            <person name="Xiong Q."/>
            <person name="Saelim N."/>
            <person name="Wang L."/>
            <person name="Nong W."/>
            <person name="Wan A.T."/>
            <person name="Shi M."/>
            <person name="Liu X."/>
            <person name="Cao Q."/>
            <person name="Hui J.H.L."/>
            <person name="Sookrung N."/>
            <person name="Leung T.F."/>
            <person name="Tungtrongchitr A."/>
            <person name="Tsui S.K.W."/>
        </authorList>
    </citation>
    <scope>NUCLEOTIDE SEQUENCE [LARGE SCALE GENOMIC DNA]</scope>
    <source>
        <strain evidence="2">PWHHKU_190912</strain>
    </source>
</reference>
<dbReference type="Proteomes" id="UP001148838">
    <property type="component" value="Unassembled WGS sequence"/>
</dbReference>
<gene>
    <name evidence="2" type="ORF">ANN_13318</name>
</gene>